<dbReference type="InterPro" id="IPR050391">
    <property type="entry name" value="Mito_Metabolite_Transporter"/>
</dbReference>
<keyword evidence="12" id="KW-1185">Reference proteome</keyword>
<comment type="subcellular location">
    <subcellularLocation>
        <location evidence="1">Membrane</location>
        <topology evidence="1">Multi-pass membrane protein</topology>
    </subcellularLocation>
</comment>
<reference evidence="11 12" key="1">
    <citation type="journal article" date="2016" name="Mol. Biol. Evol.">
        <title>Genome-Wide Survey of Gut Fungi (Harpellales) Reveals the First Horizontally Transferred Ubiquitin Gene from a Mosquito Host.</title>
        <authorList>
            <person name="Wang Y."/>
            <person name="White M.M."/>
            <person name="Kvist S."/>
            <person name="Moncalvo J.M."/>
        </authorList>
    </citation>
    <scope>NUCLEOTIDE SEQUENCE [LARGE SCALE GENOMIC DNA]</scope>
    <source>
        <strain evidence="11 12">ALG-7-W6</strain>
    </source>
</reference>
<evidence type="ECO:0000256" key="2">
    <source>
        <dbReference type="ARBA" id="ARBA00006375"/>
    </source>
</evidence>
<dbReference type="Pfam" id="PF00153">
    <property type="entry name" value="Mito_carr"/>
    <property type="match status" value="1"/>
</dbReference>
<evidence type="ECO:0000256" key="8">
    <source>
        <dbReference type="PROSITE-ProRule" id="PRU00282"/>
    </source>
</evidence>
<keyword evidence="4 8" id="KW-0812">Transmembrane</keyword>
<evidence type="ECO:0000313" key="11">
    <source>
        <dbReference type="EMBL" id="OLY80614.1"/>
    </source>
</evidence>
<dbReference type="EMBL" id="LSSL01003314">
    <property type="protein sequence ID" value="OLY80614.1"/>
    <property type="molecule type" value="Genomic_DNA"/>
</dbReference>
<keyword evidence="7 8" id="KW-0472">Membrane</keyword>
<sequence>MGQNQQQLGYGKTNQNGYLESINVEGKNRALVQPYQIDPSNQTKYAVITALLSHPTEGFLSLFKGAFSKWMYEMLHLLLQPTLESLINESTGVYEDSSLLQYNDTGATSIFALMASHLVVGYLLSPLEIVRTRLSVQSLSPIHRKYNGILDCLKKINSEEGGLIMGVYLNPFHAIPAFVQHTVNPFFSNFGNVIFSRVLDLDPYMDPFKLNVASLFWRLSQLFVSLPVDTVRKRLMAQPNYKFIGNGSVSPDEKFREFKTVVKISSVPYTGMINCAWRVVTEEGDSGLRANTKVLRDSLNPYETQRRSNSEKDSYHRGADGRSDKGKNRKNDRSSPLTQQKKSKTDASGYGINLQNWSLRGLYPGLLSSVLLNISIFGLSLISVDIDETAY</sequence>
<dbReference type="InterPro" id="IPR018108">
    <property type="entry name" value="MCP_transmembrane"/>
</dbReference>
<protein>
    <submittedName>
        <fullName evidence="11">Mitochondrial substrate carrier family protein B</fullName>
    </submittedName>
</protein>
<evidence type="ECO:0000256" key="9">
    <source>
        <dbReference type="RuleBase" id="RU000488"/>
    </source>
</evidence>
<gene>
    <name evidence="11" type="ORF">AYI68_g5285</name>
</gene>
<dbReference type="SUPFAM" id="SSF103506">
    <property type="entry name" value="Mitochondrial carrier"/>
    <property type="match status" value="1"/>
</dbReference>
<keyword evidence="6" id="KW-1133">Transmembrane helix</keyword>
<feature type="compositionally biased region" description="Basic and acidic residues" evidence="10">
    <location>
        <begin position="304"/>
        <end position="333"/>
    </location>
</feature>
<comment type="caution">
    <text evidence="11">The sequence shown here is derived from an EMBL/GenBank/DDBJ whole genome shotgun (WGS) entry which is preliminary data.</text>
</comment>
<comment type="similarity">
    <text evidence="2 9">Belongs to the mitochondrial carrier (TC 2.A.29) family.</text>
</comment>
<dbReference type="Gene3D" id="1.50.40.10">
    <property type="entry name" value="Mitochondrial carrier domain"/>
    <property type="match status" value="1"/>
</dbReference>
<dbReference type="PANTHER" id="PTHR45618">
    <property type="entry name" value="MITOCHONDRIAL DICARBOXYLATE CARRIER-RELATED"/>
    <property type="match status" value="1"/>
</dbReference>
<keyword evidence="3 9" id="KW-0813">Transport</keyword>
<dbReference type="PROSITE" id="PS50920">
    <property type="entry name" value="SOLCAR"/>
    <property type="match status" value="1"/>
</dbReference>
<evidence type="ECO:0000256" key="6">
    <source>
        <dbReference type="ARBA" id="ARBA00022989"/>
    </source>
</evidence>
<dbReference type="STRING" id="133383.A0A1R0GUN6"/>
<dbReference type="Proteomes" id="UP000187455">
    <property type="component" value="Unassembled WGS sequence"/>
</dbReference>
<feature type="repeat" description="Solcar" evidence="8">
    <location>
        <begin position="104"/>
        <end position="193"/>
    </location>
</feature>
<evidence type="ECO:0000313" key="12">
    <source>
        <dbReference type="Proteomes" id="UP000187455"/>
    </source>
</evidence>
<feature type="region of interest" description="Disordered" evidence="10">
    <location>
        <begin position="299"/>
        <end position="347"/>
    </location>
</feature>
<dbReference type="OrthoDB" id="77989at2759"/>
<evidence type="ECO:0000256" key="4">
    <source>
        <dbReference type="ARBA" id="ARBA00022692"/>
    </source>
</evidence>
<evidence type="ECO:0000256" key="3">
    <source>
        <dbReference type="ARBA" id="ARBA00022448"/>
    </source>
</evidence>
<proteinExistence type="inferred from homology"/>
<organism evidence="11 12">
    <name type="scientific">Smittium mucronatum</name>
    <dbReference type="NCBI Taxonomy" id="133383"/>
    <lineage>
        <taxon>Eukaryota</taxon>
        <taxon>Fungi</taxon>
        <taxon>Fungi incertae sedis</taxon>
        <taxon>Zoopagomycota</taxon>
        <taxon>Kickxellomycotina</taxon>
        <taxon>Harpellomycetes</taxon>
        <taxon>Harpellales</taxon>
        <taxon>Legeriomycetaceae</taxon>
        <taxon>Smittium</taxon>
    </lineage>
</organism>
<dbReference type="GO" id="GO:0016020">
    <property type="term" value="C:membrane"/>
    <property type="evidence" value="ECO:0007669"/>
    <property type="project" value="UniProtKB-SubCell"/>
</dbReference>
<evidence type="ECO:0000256" key="1">
    <source>
        <dbReference type="ARBA" id="ARBA00004141"/>
    </source>
</evidence>
<evidence type="ECO:0000256" key="7">
    <source>
        <dbReference type="ARBA" id="ARBA00023136"/>
    </source>
</evidence>
<dbReference type="AlphaFoldDB" id="A0A1R0GUN6"/>
<accession>A0A1R0GUN6</accession>
<evidence type="ECO:0000256" key="5">
    <source>
        <dbReference type="ARBA" id="ARBA00022737"/>
    </source>
</evidence>
<name>A0A1R0GUN6_9FUNG</name>
<evidence type="ECO:0000256" key="10">
    <source>
        <dbReference type="SAM" id="MobiDB-lite"/>
    </source>
</evidence>
<keyword evidence="5" id="KW-0677">Repeat</keyword>
<dbReference type="InterPro" id="IPR023395">
    <property type="entry name" value="MCP_dom_sf"/>
</dbReference>